<dbReference type="CDD" id="cd16936">
    <property type="entry name" value="HATPase_RsbW-like"/>
    <property type="match status" value="1"/>
</dbReference>
<evidence type="ECO:0000313" key="3">
    <source>
        <dbReference type="Proteomes" id="UP000634660"/>
    </source>
</evidence>
<evidence type="ECO:0000256" key="1">
    <source>
        <dbReference type="SAM" id="MobiDB-lite"/>
    </source>
</evidence>
<dbReference type="EMBL" id="BMVX01000041">
    <property type="protein sequence ID" value="GGZ95979.1"/>
    <property type="molecule type" value="Genomic_DNA"/>
</dbReference>
<protein>
    <recommendedName>
        <fullName evidence="4">ATP-binding protein</fullName>
    </recommendedName>
</protein>
<accession>A0A918RGN0</accession>
<organism evidence="2 3">
    <name type="scientific">Streptomyces subrutilus</name>
    <dbReference type="NCBI Taxonomy" id="36818"/>
    <lineage>
        <taxon>Bacteria</taxon>
        <taxon>Bacillati</taxon>
        <taxon>Actinomycetota</taxon>
        <taxon>Actinomycetes</taxon>
        <taxon>Kitasatosporales</taxon>
        <taxon>Streptomycetaceae</taxon>
        <taxon>Streptomyces</taxon>
    </lineage>
</organism>
<feature type="region of interest" description="Disordered" evidence="1">
    <location>
        <begin position="45"/>
        <end position="64"/>
    </location>
</feature>
<comment type="caution">
    <text evidence="2">The sequence shown here is derived from an EMBL/GenBank/DDBJ whole genome shotgun (WGS) entry which is preliminary data.</text>
</comment>
<dbReference type="AlphaFoldDB" id="A0A918RGN0"/>
<evidence type="ECO:0000313" key="2">
    <source>
        <dbReference type="EMBL" id="GGZ95979.1"/>
    </source>
</evidence>
<sequence>MRADGDGLTEGRRGLLLVEASTDRWGVRPTATGKTVWFACDAWAGGGARPGRPGHGVLPGGRAA</sequence>
<proteinExistence type="predicted"/>
<reference evidence="2" key="1">
    <citation type="journal article" date="2014" name="Int. J. Syst. Evol. Microbiol.">
        <title>Complete genome sequence of Corynebacterium casei LMG S-19264T (=DSM 44701T), isolated from a smear-ripened cheese.</title>
        <authorList>
            <consortium name="US DOE Joint Genome Institute (JGI-PGF)"/>
            <person name="Walter F."/>
            <person name="Albersmeier A."/>
            <person name="Kalinowski J."/>
            <person name="Ruckert C."/>
        </authorList>
    </citation>
    <scope>NUCLEOTIDE SEQUENCE</scope>
    <source>
        <strain evidence="2">JCM 4834</strain>
    </source>
</reference>
<reference evidence="2" key="2">
    <citation type="submission" date="2020-09" db="EMBL/GenBank/DDBJ databases">
        <authorList>
            <person name="Sun Q."/>
            <person name="Ohkuma M."/>
        </authorList>
    </citation>
    <scope>NUCLEOTIDE SEQUENCE</scope>
    <source>
        <strain evidence="2">JCM 4834</strain>
    </source>
</reference>
<name>A0A918RGN0_9ACTN</name>
<evidence type="ECO:0008006" key="4">
    <source>
        <dbReference type="Google" id="ProtNLM"/>
    </source>
</evidence>
<dbReference type="InterPro" id="IPR036890">
    <property type="entry name" value="HATPase_C_sf"/>
</dbReference>
<gene>
    <name evidence="2" type="ORF">GCM10010371_65030</name>
</gene>
<dbReference type="Gene3D" id="3.30.565.10">
    <property type="entry name" value="Histidine kinase-like ATPase, C-terminal domain"/>
    <property type="match status" value="1"/>
</dbReference>
<dbReference type="Proteomes" id="UP000634660">
    <property type="component" value="Unassembled WGS sequence"/>
</dbReference>